<dbReference type="InterPro" id="IPR005312">
    <property type="entry name" value="DUF1759"/>
</dbReference>
<evidence type="ECO:0000256" key="1">
    <source>
        <dbReference type="SAM" id="MobiDB-lite"/>
    </source>
</evidence>
<dbReference type="AlphaFoldDB" id="A0A4Y2SFL3"/>
<dbReference type="EMBL" id="BGPR01021598">
    <property type="protein sequence ID" value="GBN87048.1"/>
    <property type="molecule type" value="Genomic_DNA"/>
</dbReference>
<evidence type="ECO:0000313" key="3">
    <source>
        <dbReference type="Proteomes" id="UP000499080"/>
    </source>
</evidence>
<comment type="caution">
    <text evidence="2">The sequence shown here is derived from an EMBL/GenBank/DDBJ whole genome shotgun (WGS) entry which is preliminary data.</text>
</comment>
<dbReference type="OrthoDB" id="6435185at2759"/>
<sequence>MTFRAKIFSKTKKINSNKVVKGRDPSVTGSGANSSQNGNSVAGGASIRLPKLSLQKFADDPSKWLEFFNSYDNAIHSNSGLSKIEKFTYLKSLLSGFAYNCVSGYSLSEENYDIFIKSLEERFGRQDVIISKFM</sequence>
<gene>
    <name evidence="2" type="ORF">AVEN_77735_1</name>
</gene>
<dbReference type="Proteomes" id="UP000499080">
    <property type="component" value="Unassembled WGS sequence"/>
</dbReference>
<organism evidence="2 3">
    <name type="scientific">Araneus ventricosus</name>
    <name type="common">Orbweaver spider</name>
    <name type="synonym">Epeira ventricosa</name>
    <dbReference type="NCBI Taxonomy" id="182803"/>
    <lineage>
        <taxon>Eukaryota</taxon>
        <taxon>Metazoa</taxon>
        <taxon>Ecdysozoa</taxon>
        <taxon>Arthropoda</taxon>
        <taxon>Chelicerata</taxon>
        <taxon>Arachnida</taxon>
        <taxon>Araneae</taxon>
        <taxon>Araneomorphae</taxon>
        <taxon>Entelegynae</taxon>
        <taxon>Araneoidea</taxon>
        <taxon>Araneidae</taxon>
        <taxon>Araneus</taxon>
    </lineage>
</organism>
<protein>
    <submittedName>
        <fullName evidence="2">Uncharacterized protein</fullName>
    </submittedName>
</protein>
<feature type="region of interest" description="Disordered" evidence="1">
    <location>
        <begin position="19"/>
        <end position="42"/>
    </location>
</feature>
<dbReference type="PANTHER" id="PTHR22954:SF3">
    <property type="entry name" value="PROTEIN CBG08539"/>
    <property type="match status" value="1"/>
</dbReference>
<keyword evidence="3" id="KW-1185">Reference proteome</keyword>
<dbReference type="Pfam" id="PF03564">
    <property type="entry name" value="DUF1759"/>
    <property type="match status" value="1"/>
</dbReference>
<proteinExistence type="predicted"/>
<reference evidence="2 3" key="1">
    <citation type="journal article" date="2019" name="Sci. Rep.">
        <title>Orb-weaving spider Araneus ventricosus genome elucidates the spidroin gene catalogue.</title>
        <authorList>
            <person name="Kono N."/>
            <person name="Nakamura H."/>
            <person name="Ohtoshi R."/>
            <person name="Moran D.A.P."/>
            <person name="Shinohara A."/>
            <person name="Yoshida Y."/>
            <person name="Fujiwara M."/>
            <person name="Mori M."/>
            <person name="Tomita M."/>
            <person name="Arakawa K."/>
        </authorList>
    </citation>
    <scope>NUCLEOTIDE SEQUENCE [LARGE SCALE GENOMIC DNA]</scope>
</reference>
<dbReference type="PANTHER" id="PTHR22954">
    <property type="entry name" value="RETROVIRAL PROTEASE-RELATED"/>
    <property type="match status" value="1"/>
</dbReference>
<accession>A0A4Y2SFL3</accession>
<evidence type="ECO:0000313" key="2">
    <source>
        <dbReference type="EMBL" id="GBN87048.1"/>
    </source>
</evidence>
<feature type="compositionally biased region" description="Low complexity" evidence="1">
    <location>
        <begin position="29"/>
        <end position="42"/>
    </location>
</feature>
<name>A0A4Y2SFL3_ARAVE</name>